<dbReference type="GO" id="GO:0006228">
    <property type="term" value="P:UTP biosynthetic process"/>
    <property type="evidence" value="ECO:0007669"/>
    <property type="project" value="InterPro"/>
</dbReference>
<dbReference type="GO" id="GO:0006241">
    <property type="term" value="P:CTP biosynthetic process"/>
    <property type="evidence" value="ECO:0007669"/>
    <property type="project" value="InterPro"/>
</dbReference>
<evidence type="ECO:0000256" key="10">
    <source>
        <dbReference type="RuleBase" id="RU004011"/>
    </source>
</evidence>
<dbReference type="PANTHER" id="PTHR46956">
    <property type="entry name" value="NUCLEOSIDE DIPHOSPHATE KINASE 6"/>
    <property type="match status" value="1"/>
</dbReference>
<dbReference type="SMART" id="SM00562">
    <property type="entry name" value="NDK"/>
    <property type="match status" value="1"/>
</dbReference>
<dbReference type="PRINTS" id="PR01243">
    <property type="entry name" value="NUCDPKINASE"/>
</dbReference>
<reference evidence="13" key="2">
    <citation type="submission" date="2025-09" db="UniProtKB">
        <authorList>
            <consortium name="Ensembl"/>
        </authorList>
    </citation>
    <scope>IDENTIFICATION</scope>
</reference>
<evidence type="ECO:0000256" key="4">
    <source>
        <dbReference type="ARBA" id="ARBA00022723"/>
    </source>
</evidence>
<evidence type="ECO:0000256" key="1">
    <source>
        <dbReference type="ARBA" id="ARBA00001946"/>
    </source>
</evidence>
<evidence type="ECO:0000256" key="9">
    <source>
        <dbReference type="PROSITE-ProRule" id="PRU00706"/>
    </source>
</evidence>
<dbReference type="CDD" id="cd04414">
    <property type="entry name" value="NDPk6"/>
    <property type="match status" value="1"/>
</dbReference>
<dbReference type="EC" id="2.7.4.6" evidence="11"/>
<dbReference type="Ensembl" id="ENSEBUT00000001075.1">
    <property type="protein sequence ID" value="ENSEBUP00000000769.1"/>
    <property type="gene ID" value="ENSEBUG00000000824.1"/>
</dbReference>
<comment type="similarity">
    <text evidence="2 9 10">Belongs to the NDK family.</text>
</comment>
<proteinExistence type="inferred from homology"/>
<comment type="cofactor">
    <cofactor evidence="1">
        <name>Mg(2+)</name>
        <dbReference type="ChEBI" id="CHEBI:18420"/>
    </cofactor>
</comment>
<evidence type="ECO:0000256" key="3">
    <source>
        <dbReference type="ARBA" id="ARBA00022679"/>
    </source>
</evidence>
<feature type="binding site" evidence="9">
    <location>
        <position position="147"/>
    </location>
    <ligand>
        <name>ATP</name>
        <dbReference type="ChEBI" id="CHEBI:30616"/>
    </ligand>
</feature>
<protein>
    <recommendedName>
        <fullName evidence="11">Nucleoside diphosphate kinase</fullName>
        <ecNumber evidence="11">2.7.4.6</ecNumber>
    </recommendedName>
</protein>
<feature type="domain" description="Nucleoside diphosphate kinase-like" evidence="12">
    <location>
        <begin position="91"/>
        <end position="231"/>
    </location>
</feature>
<keyword evidence="7 11" id="KW-0067">ATP-binding</keyword>
<sequence length="247" mass="28337">MLNRCSSNLALRQRSPVPQVCIPLLTPMLQSPDHSGCLDRIRRVLSKWPQLSGICPWGRKTIAVRPSVECRRLAGRWYSQIEMAAVSRRAWQFTLALIKPDAIAHPLVAKAVREEIKHNFFIVATKELKWKREDSESFYAEHQGRFFHQRLIEFTCSGPMQAYILAGENAVARWRNLMGPTKVCRAKHEAPDTIRGRYGLSDTRNCTHGSDSEISACREISFFFPEFDKESWLRNNANILNTNTGYT</sequence>
<evidence type="ECO:0000256" key="7">
    <source>
        <dbReference type="ARBA" id="ARBA00022840"/>
    </source>
</evidence>
<evidence type="ECO:0000256" key="8">
    <source>
        <dbReference type="ARBA" id="ARBA00022842"/>
    </source>
</evidence>
<comment type="catalytic activity">
    <reaction evidence="11">
        <text>a 2'-deoxyribonucleoside 5'-diphosphate + ATP = a 2'-deoxyribonucleoside 5'-triphosphate + ADP</text>
        <dbReference type="Rhea" id="RHEA:44640"/>
        <dbReference type="ChEBI" id="CHEBI:30616"/>
        <dbReference type="ChEBI" id="CHEBI:61560"/>
        <dbReference type="ChEBI" id="CHEBI:73316"/>
        <dbReference type="ChEBI" id="CHEBI:456216"/>
        <dbReference type="EC" id="2.7.4.6"/>
    </reaction>
</comment>
<dbReference type="PROSITE" id="PS51374">
    <property type="entry name" value="NDPK_LIKE"/>
    <property type="match status" value="1"/>
</dbReference>
<dbReference type="GO" id="GO:0046872">
    <property type="term" value="F:metal ion binding"/>
    <property type="evidence" value="ECO:0007669"/>
    <property type="project" value="UniProtKB-KW"/>
</dbReference>
<evidence type="ECO:0000256" key="5">
    <source>
        <dbReference type="ARBA" id="ARBA00022741"/>
    </source>
</evidence>
<feature type="binding site" evidence="9">
    <location>
        <position position="99"/>
    </location>
    <ligand>
        <name>ATP</name>
        <dbReference type="ChEBI" id="CHEBI:30616"/>
    </ligand>
</feature>
<dbReference type="InterPro" id="IPR037994">
    <property type="entry name" value="NDPk6"/>
</dbReference>
<feature type="binding site" evidence="9">
    <location>
        <position position="175"/>
    </location>
    <ligand>
        <name>ATP</name>
        <dbReference type="ChEBI" id="CHEBI:30616"/>
    </ligand>
</feature>
<feature type="binding site" evidence="9">
    <location>
        <position position="181"/>
    </location>
    <ligand>
        <name>ATP</name>
        <dbReference type="ChEBI" id="CHEBI:30616"/>
    </ligand>
</feature>
<reference evidence="13" key="1">
    <citation type="submission" date="2025-08" db="UniProtKB">
        <authorList>
            <consortium name="Ensembl"/>
        </authorList>
    </citation>
    <scope>IDENTIFICATION</scope>
</reference>
<dbReference type="Gene3D" id="3.30.70.141">
    <property type="entry name" value="Nucleoside diphosphate kinase-like domain"/>
    <property type="match status" value="1"/>
</dbReference>
<dbReference type="GO" id="GO:0006183">
    <property type="term" value="P:GTP biosynthetic process"/>
    <property type="evidence" value="ECO:0007669"/>
    <property type="project" value="InterPro"/>
</dbReference>
<accession>A0A8C4PW40</accession>
<dbReference type="InterPro" id="IPR034907">
    <property type="entry name" value="NDK-like_dom"/>
</dbReference>
<name>A0A8C4PW40_EPTBU</name>
<keyword evidence="6 11" id="KW-0418">Kinase</keyword>
<keyword evidence="3 11" id="KW-0808">Transferase</keyword>
<evidence type="ECO:0000256" key="2">
    <source>
        <dbReference type="ARBA" id="ARBA00008142"/>
    </source>
</evidence>
<evidence type="ECO:0000256" key="6">
    <source>
        <dbReference type="ARBA" id="ARBA00022777"/>
    </source>
</evidence>
<keyword evidence="8" id="KW-0460">Magnesium</keyword>
<organism evidence="13 14">
    <name type="scientific">Eptatretus burgeri</name>
    <name type="common">Inshore hagfish</name>
    <dbReference type="NCBI Taxonomy" id="7764"/>
    <lineage>
        <taxon>Eukaryota</taxon>
        <taxon>Metazoa</taxon>
        <taxon>Chordata</taxon>
        <taxon>Craniata</taxon>
        <taxon>Vertebrata</taxon>
        <taxon>Cyclostomata</taxon>
        <taxon>Myxini</taxon>
        <taxon>Myxiniformes</taxon>
        <taxon>Myxinidae</taxon>
        <taxon>Eptatretinae</taxon>
        <taxon>Eptatretus</taxon>
    </lineage>
</organism>
<evidence type="ECO:0000259" key="12">
    <source>
        <dbReference type="SMART" id="SM00562"/>
    </source>
</evidence>
<evidence type="ECO:0000313" key="13">
    <source>
        <dbReference type="Ensembl" id="ENSEBUP00000000769.1"/>
    </source>
</evidence>
<feature type="binding site" evidence="9">
    <location>
        <position position="195"/>
    </location>
    <ligand>
        <name>ATP</name>
        <dbReference type="ChEBI" id="CHEBI:30616"/>
    </ligand>
</feature>
<keyword evidence="4" id="KW-0479">Metal-binding</keyword>
<dbReference type="PROSITE" id="PS00469">
    <property type="entry name" value="NDPK"/>
    <property type="match status" value="1"/>
</dbReference>
<evidence type="ECO:0000256" key="11">
    <source>
        <dbReference type="RuleBase" id="RU004013"/>
    </source>
</evidence>
<feature type="binding site" evidence="9">
    <location>
        <position position="205"/>
    </location>
    <ligand>
        <name>ATP</name>
        <dbReference type="ChEBI" id="CHEBI:30616"/>
    </ligand>
</feature>
<feature type="active site" description="Pros-phosphohistidine intermediate" evidence="9">
    <location>
        <position position="208"/>
    </location>
</feature>
<evidence type="ECO:0000313" key="14">
    <source>
        <dbReference type="Proteomes" id="UP000694388"/>
    </source>
</evidence>
<dbReference type="InterPro" id="IPR036850">
    <property type="entry name" value="NDK-like_dom_sf"/>
</dbReference>
<dbReference type="GO" id="GO:0005524">
    <property type="term" value="F:ATP binding"/>
    <property type="evidence" value="ECO:0007669"/>
    <property type="project" value="UniProtKB-KW"/>
</dbReference>
<dbReference type="GeneTree" id="ENSGT00940000160284"/>
<dbReference type="GO" id="GO:0004550">
    <property type="term" value="F:nucleoside diphosphate kinase activity"/>
    <property type="evidence" value="ECO:0007669"/>
    <property type="project" value="UniProtKB-EC"/>
</dbReference>
<keyword evidence="5 11" id="KW-0547">Nucleotide-binding</keyword>
<dbReference type="Proteomes" id="UP000694388">
    <property type="component" value="Unplaced"/>
</dbReference>
<dbReference type="Pfam" id="PF00334">
    <property type="entry name" value="NDK"/>
    <property type="match status" value="1"/>
</dbReference>
<dbReference type="InterPro" id="IPR001564">
    <property type="entry name" value="Nucleoside_diP_kinase"/>
</dbReference>
<keyword evidence="14" id="KW-1185">Reference proteome</keyword>
<dbReference type="InterPro" id="IPR023005">
    <property type="entry name" value="Nucleoside_diP_kinase_AS"/>
</dbReference>
<dbReference type="SUPFAM" id="SSF54919">
    <property type="entry name" value="Nucleoside diphosphate kinase, NDK"/>
    <property type="match status" value="1"/>
</dbReference>
<dbReference type="AlphaFoldDB" id="A0A8C4PW40"/>
<dbReference type="PANTHER" id="PTHR46956:SF1">
    <property type="entry name" value="NUCLEOSIDE DIPHOSPHATE KINASE 6"/>
    <property type="match status" value="1"/>
</dbReference>